<accession>A0A6V7NI49</accession>
<feature type="region of interest" description="Disordered" evidence="2">
    <location>
        <begin position="34"/>
        <end position="62"/>
    </location>
</feature>
<evidence type="ECO:0000313" key="4">
    <source>
        <dbReference type="EMBL" id="CAD1818114.1"/>
    </source>
</evidence>
<dbReference type="PANTHER" id="PTHR23201:SF12">
    <property type="entry name" value="OS05G0432200 PROTEIN"/>
    <property type="match status" value="1"/>
</dbReference>
<feature type="signal peptide" evidence="3">
    <location>
        <begin position="1"/>
        <end position="23"/>
    </location>
</feature>
<proteinExistence type="inferred from homology"/>
<dbReference type="AlphaFoldDB" id="A0A6V7NI49"/>
<dbReference type="EMBL" id="LR862138">
    <property type="protein sequence ID" value="CAD1818114.1"/>
    <property type="molecule type" value="Genomic_DNA"/>
</dbReference>
<reference evidence="4" key="1">
    <citation type="submission" date="2020-07" db="EMBL/GenBank/DDBJ databases">
        <authorList>
            <person name="Lin J."/>
        </authorList>
    </citation>
    <scope>NUCLEOTIDE SEQUENCE</scope>
</reference>
<name>A0A6V7NI49_ANACO</name>
<protein>
    <submittedName>
        <fullName evidence="4">Uncharacterized protein</fullName>
    </submittedName>
</protein>
<feature type="compositionally biased region" description="Low complexity" evidence="2">
    <location>
        <begin position="48"/>
        <end position="62"/>
    </location>
</feature>
<feature type="chain" id="PRO_5027585694" evidence="3">
    <location>
        <begin position="24"/>
        <end position="128"/>
    </location>
</feature>
<dbReference type="PANTHER" id="PTHR23201">
    <property type="entry name" value="EXTENSIN, PROLINE-RICH PROTEIN"/>
    <property type="match status" value="1"/>
</dbReference>
<comment type="similarity">
    <text evidence="1">Belongs to the GASA family.</text>
</comment>
<evidence type="ECO:0000256" key="1">
    <source>
        <dbReference type="ARBA" id="ARBA00010582"/>
    </source>
</evidence>
<keyword evidence="3" id="KW-0732">Signal</keyword>
<evidence type="ECO:0000256" key="3">
    <source>
        <dbReference type="SAM" id="SignalP"/>
    </source>
</evidence>
<dbReference type="Pfam" id="PF02704">
    <property type="entry name" value="GASA"/>
    <property type="match status" value="1"/>
</dbReference>
<sequence>MANKARFVSPVLLLLLLVEMNIFDGPLIVRQSATTDAARRGGTRRASGRATPAASGATASPGDFGEQGYCPAKCAYRCSKSGRPKMCLRACNTCCQRCHCVPPGTSGNTEKCPCWAHMKTHGGRPKCP</sequence>
<gene>
    <name evidence="4" type="ORF">CB5_LOCUS1325</name>
</gene>
<dbReference type="InterPro" id="IPR003854">
    <property type="entry name" value="GASA"/>
</dbReference>
<evidence type="ECO:0000256" key="2">
    <source>
        <dbReference type="SAM" id="MobiDB-lite"/>
    </source>
</evidence>
<organism evidence="4">
    <name type="scientific">Ananas comosus var. bracteatus</name>
    <name type="common">red pineapple</name>
    <dbReference type="NCBI Taxonomy" id="296719"/>
    <lineage>
        <taxon>Eukaryota</taxon>
        <taxon>Viridiplantae</taxon>
        <taxon>Streptophyta</taxon>
        <taxon>Embryophyta</taxon>
        <taxon>Tracheophyta</taxon>
        <taxon>Spermatophyta</taxon>
        <taxon>Magnoliopsida</taxon>
        <taxon>Liliopsida</taxon>
        <taxon>Poales</taxon>
        <taxon>Bromeliaceae</taxon>
        <taxon>Bromelioideae</taxon>
        <taxon>Ananas</taxon>
    </lineage>
</organism>